<gene>
    <name evidence="1" type="ORF">PG991_012183</name>
</gene>
<accession>A0ABR1R941</accession>
<reference evidence="1 2" key="1">
    <citation type="submission" date="2023-01" db="EMBL/GenBank/DDBJ databases">
        <title>Analysis of 21 Apiospora genomes using comparative genomics revels a genus with tremendous synthesis potential of carbohydrate active enzymes and secondary metabolites.</title>
        <authorList>
            <person name="Sorensen T."/>
        </authorList>
    </citation>
    <scope>NUCLEOTIDE SEQUENCE [LARGE SCALE GENOMIC DNA]</scope>
    <source>
        <strain evidence="1 2">CBS 20057</strain>
    </source>
</reference>
<comment type="caution">
    <text evidence="1">The sequence shown here is derived from an EMBL/GenBank/DDBJ whole genome shotgun (WGS) entry which is preliminary data.</text>
</comment>
<dbReference type="EMBL" id="JAQQWI010000017">
    <property type="protein sequence ID" value="KAK8005886.1"/>
    <property type="molecule type" value="Genomic_DNA"/>
</dbReference>
<dbReference type="Proteomes" id="UP001396898">
    <property type="component" value="Unassembled WGS sequence"/>
</dbReference>
<protein>
    <submittedName>
        <fullName evidence="1">Uncharacterized protein</fullName>
    </submittedName>
</protein>
<name>A0ABR1R941_9PEZI</name>
<organism evidence="1 2">
    <name type="scientific">Apiospora marii</name>
    <dbReference type="NCBI Taxonomy" id="335849"/>
    <lineage>
        <taxon>Eukaryota</taxon>
        <taxon>Fungi</taxon>
        <taxon>Dikarya</taxon>
        <taxon>Ascomycota</taxon>
        <taxon>Pezizomycotina</taxon>
        <taxon>Sordariomycetes</taxon>
        <taxon>Xylariomycetidae</taxon>
        <taxon>Amphisphaeriales</taxon>
        <taxon>Apiosporaceae</taxon>
        <taxon>Apiospora</taxon>
    </lineage>
</organism>
<sequence length="239" mass="26791">MVRVPWFNIPGEGKPYFSAPDGHSPWAMSCVCRTVHAEVMPLLNSIDLSNILFDFEHFNEDDMRRWISLPSADRSGEERVKGIRRWSMSNWGYCSRATYYNAYGRRKDLEGGGSEDDIMKEFNDQLLQFPGSDSDLMDLGLSDAKRMGVAAFCSRGLNVDFSSIKPETEDDICDFENDESLWRANICSLGSDTCSDVVGSGLMIGDEFDRAAWLRDGQPPVTGHFLLSLLHTLGESSMS</sequence>
<proteinExistence type="predicted"/>
<evidence type="ECO:0000313" key="2">
    <source>
        <dbReference type="Proteomes" id="UP001396898"/>
    </source>
</evidence>
<keyword evidence="2" id="KW-1185">Reference proteome</keyword>
<evidence type="ECO:0000313" key="1">
    <source>
        <dbReference type="EMBL" id="KAK8005886.1"/>
    </source>
</evidence>